<accession>A0A6P4IWK5</accession>
<evidence type="ECO:0000313" key="9">
    <source>
        <dbReference type="RefSeq" id="XP_017032955.1"/>
    </source>
</evidence>
<keyword evidence="7" id="KW-0732">Signal</keyword>
<feature type="compositionally biased region" description="Polar residues" evidence="6">
    <location>
        <begin position="825"/>
        <end position="836"/>
    </location>
</feature>
<dbReference type="FunFam" id="3.30.470.20:FF:000009">
    <property type="entry name" value="tubulin polyglutamylase TTLL5 isoform X1"/>
    <property type="match status" value="1"/>
</dbReference>
<gene>
    <name evidence="9" type="primary">TTLL6A</name>
</gene>
<dbReference type="Pfam" id="PF03133">
    <property type="entry name" value="TTL"/>
    <property type="match status" value="1"/>
</dbReference>
<dbReference type="GO" id="GO:0070740">
    <property type="term" value="F:tubulin-glutamic acid ligase activity"/>
    <property type="evidence" value="ECO:0007669"/>
    <property type="project" value="TreeGrafter"/>
</dbReference>
<keyword evidence="3" id="KW-0493">Microtubule</keyword>
<evidence type="ECO:0000256" key="1">
    <source>
        <dbReference type="ARBA" id="ARBA00006820"/>
    </source>
</evidence>
<feature type="compositionally biased region" description="Low complexity" evidence="6">
    <location>
        <begin position="774"/>
        <end position="801"/>
    </location>
</feature>
<feature type="signal peptide" evidence="7">
    <location>
        <begin position="1"/>
        <end position="16"/>
    </location>
</feature>
<name>A0A6P4IWK5_DROKI</name>
<dbReference type="PANTHER" id="PTHR12241">
    <property type="entry name" value="TUBULIN POLYGLUTAMYLASE"/>
    <property type="match status" value="1"/>
</dbReference>
<dbReference type="GO" id="GO:0036064">
    <property type="term" value="C:ciliary basal body"/>
    <property type="evidence" value="ECO:0007669"/>
    <property type="project" value="TreeGrafter"/>
</dbReference>
<dbReference type="RefSeq" id="XP_017032955.1">
    <property type="nucleotide sequence ID" value="XM_017177466.3"/>
</dbReference>
<feature type="region of interest" description="Disordered" evidence="6">
    <location>
        <begin position="749"/>
        <end position="836"/>
    </location>
</feature>
<evidence type="ECO:0000313" key="8">
    <source>
        <dbReference type="Proteomes" id="UP001652661"/>
    </source>
</evidence>
<evidence type="ECO:0000256" key="6">
    <source>
        <dbReference type="SAM" id="MobiDB-lite"/>
    </source>
</evidence>
<feature type="compositionally biased region" description="Basic residues" evidence="6">
    <location>
        <begin position="691"/>
        <end position="722"/>
    </location>
</feature>
<dbReference type="Gene3D" id="3.30.470.20">
    <property type="entry name" value="ATP-grasp fold, B domain"/>
    <property type="match status" value="1"/>
</dbReference>
<reference evidence="8" key="1">
    <citation type="submission" date="2025-05" db="UniProtKB">
        <authorList>
            <consortium name="RefSeq"/>
        </authorList>
    </citation>
    <scope>NUCLEOTIDE SEQUENCE [LARGE SCALE GENOMIC DNA]</scope>
    <source>
        <strain evidence="8">14028-0561.14</strain>
    </source>
</reference>
<dbReference type="OrthoDB" id="202825at2759"/>
<dbReference type="PANTHER" id="PTHR12241:SF161">
    <property type="entry name" value="TUBULIN POLYGLUTAMYLASE TTLL6"/>
    <property type="match status" value="1"/>
</dbReference>
<keyword evidence="2" id="KW-0436">Ligase</keyword>
<dbReference type="AlphaFoldDB" id="A0A6P4IWK5"/>
<keyword evidence="4" id="KW-0547">Nucleotide-binding</keyword>
<organism evidence="8 9">
    <name type="scientific">Drosophila kikkawai</name>
    <name type="common">Fruit fly</name>
    <dbReference type="NCBI Taxonomy" id="30033"/>
    <lineage>
        <taxon>Eukaryota</taxon>
        <taxon>Metazoa</taxon>
        <taxon>Ecdysozoa</taxon>
        <taxon>Arthropoda</taxon>
        <taxon>Hexapoda</taxon>
        <taxon>Insecta</taxon>
        <taxon>Pterygota</taxon>
        <taxon>Neoptera</taxon>
        <taxon>Endopterygota</taxon>
        <taxon>Diptera</taxon>
        <taxon>Brachycera</taxon>
        <taxon>Muscomorpha</taxon>
        <taxon>Ephydroidea</taxon>
        <taxon>Drosophilidae</taxon>
        <taxon>Drosophila</taxon>
        <taxon>Sophophora</taxon>
    </lineage>
</organism>
<dbReference type="InterPro" id="IPR004344">
    <property type="entry name" value="TTL/TTLL_fam"/>
</dbReference>
<feature type="compositionally biased region" description="Polar residues" evidence="6">
    <location>
        <begin position="763"/>
        <end position="772"/>
    </location>
</feature>
<evidence type="ECO:0000256" key="4">
    <source>
        <dbReference type="ARBA" id="ARBA00022741"/>
    </source>
</evidence>
<feature type="compositionally biased region" description="Low complexity" evidence="6">
    <location>
        <begin position="810"/>
        <end position="822"/>
    </location>
</feature>
<feature type="region of interest" description="Disordered" evidence="6">
    <location>
        <begin position="681"/>
        <end position="722"/>
    </location>
</feature>
<dbReference type="GO" id="GO:0015631">
    <property type="term" value="F:tubulin binding"/>
    <property type="evidence" value="ECO:0007669"/>
    <property type="project" value="TreeGrafter"/>
</dbReference>
<reference evidence="9" key="2">
    <citation type="submission" date="2025-08" db="UniProtKB">
        <authorList>
            <consortium name="RefSeq"/>
        </authorList>
    </citation>
    <scope>IDENTIFICATION</scope>
    <source>
        <strain evidence="9">14028-0561.14</strain>
        <tissue evidence="9">Whole fly</tissue>
    </source>
</reference>
<dbReference type="GO" id="GO:0005874">
    <property type="term" value="C:microtubule"/>
    <property type="evidence" value="ECO:0007669"/>
    <property type="project" value="UniProtKB-KW"/>
</dbReference>
<evidence type="ECO:0000256" key="5">
    <source>
        <dbReference type="ARBA" id="ARBA00022840"/>
    </source>
</evidence>
<dbReference type="GO" id="GO:0005524">
    <property type="term" value="F:ATP binding"/>
    <property type="evidence" value="ECO:0007669"/>
    <property type="project" value="UniProtKB-KW"/>
</dbReference>
<feature type="chain" id="PRO_5028145329" evidence="7">
    <location>
        <begin position="17"/>
        <end position="903"/>
    </location>
</feature>
<evidence type="ECO:0000256" key="7">
    <source>
        <dbReference type="SAM" id="SignalP"/>
    </source>
</evidence>
<sequence length="903" mass="105486">MLVCLILLTRPYILLSKFNVPFHNRIFYMPKYKKSLICYHRNPHQIPHRMSLKVAKHTCYYEAQKSMPRDKSEALGRESVYVLANKPCCKRRYPPIWRCRGGSAKDDRFMVITEDPKGQPPNKPSFTPSELDAICYDATKGPPMQFHVDGTDIMPSIRGLRLSVCVENTRFQLIGKVTRNMGFQHVPQHRLWNIQWSDCTPHHELLRSMKRFQQINHFPGMVEICRKDLLSRNLNRMLKLFPGDYRIFPRTWLMPTDAYDVAIYASKHKRSFILKPYSAGQGRGIWITTDLRTVTKREKLICQTYIERPLLIDGYKFDLRVYTLVTSVDPLRIFVYNEGLARFATQKYVTPSLGNAHNVFMHLTNYCLNRRNSQYMVGNSPEVGSKRKLSAFNKWLVEHNYDVAEFWASVDDAIIKTIISAWPVLKHNYNMCFPKHDKIQASFQLLGFDILVDWKLKPYILEVNHTPSLSTDETVDMEVKRPLIRDTLNMLSTALVDKEQIIREDRIEHRTRLLRNLYNKKSAAQMAGPSQAGRETGGGTDLRQTYSIGSLTQQIAWEESHLGNYRRIMPPRESEKVQYYCKFYDQNKASMFAGTLSSRKREAHNHKQAMQKQCQDRQQEQIVMQKRVSNPLRWPSDRKSDPMIQHAKRRREVEEARAKKHRAVIAREIQSQKEQLLAPIFAKTELGERQKKPREKHRKNAPKRSSSIHKHHRRKVQRHLNHRVRHQRMLELEAQQDAKFLEEHARNQRLEAGQPSELPKSKSFVSLRSRISTKSKQSLKSCKSKLSSKSFKSKQSQQSCSFKKRRPGKSSSSLQTSSKWESIPSHPQLSQPSANWTADDISDVERAEHLSWRKDRTEQFNDTQLRALIFSKMYECGHLTKNDIKCFPDLLYNILSSNYNAAV</sequence>
<evidence type="ECO:0000256" key="3">
    <source>
        <dbReference type="ARBA" id="ARBA00022701"/>
    </source>
</evidence>
<proteinExistence type="inferred from homology"/>
<keyword evidence="8" id="KW-1185">Reference proteome</keyword>
<protein>
    <submittedName>
        <fullName evidence="9">Tubulin polyglutamylase TTLL13 isoform X1</fullName>
    </submittedName>
</protein>
<dbReference type="GO" id="GO:0000226">
    <property type="term" value="P:microtubule cytoskeleton organization"/>
    <property type="evidence" value="ECO:0007669"/>
    <property type="project" value="TreeGrafter"/>
</dbReference>
<dbReference type="Proteomes" id="UP001652661">
    <property type="component" value="Chromosome 2R"/>
</dbReference>
<dbReference type="SUPFAM" id="SSF56059">
    <property type="entry name" value="Glutathione synthetase ATP-binding domain-like"/>
    <property type="match status" value="1"/>
</dbReference>
<dbReference type="PROSITE" id="PS51221">
    <property type="entry name" value="TTL"/>
    <property type="match status" value="1"/>
</dbReference>
<keyword evidence="5" id="KW-0067">ATP-binding</keyword>
<evidence type="ECO:0000256" key="2">
    <source>
        <dbReference type="ARBA" id="ARBA00022598"/>
    </source>
</evidence>
<comment type="similarity">
    <text evidence="1">Belongs to the tubulin--tyrosine ligase family.</text>
</comment>